<dbReference type="PROSITE" id="PS00380">
    <property type="entry name" value="RHODANESE_1"/>
    <property type="match status" value="1"/>
</dbReference>
<dbReference type="Pfam" id="PF00581">
    <property type="entry name" value="Rhodanese"/>
    <property type="match status" value="2"/>
</dbReference>
<protein>
    <submittedName>
        <fullName evidence="4">Sulfurtransferase</fullName>
        <ecNumber evidence="4">2.8.1.-</ecNumber>
    </submittedName>
</protein>
<keyword evidence="1 4" id="KW-0808">Transferase</keyword>
<dbReference type="InterPro" id="IPR001763">
    <property type="entry name" value="Rhodanese-like_dom"/>
</dbReference>
<evidence type="ECO:0000256" key="1">
    <source>
        <dbReference type="ARBA" id="ARBA00022679"/>
    </source>
</evidence>
<dbReference type="PANTHER" id="PTHR11364:SF27">
    <property type="entry name" value="SULFURTRANSFERASE"/>
    <property type="match status" value="1"/>
</dbReference>
<evidence type="ECO:0000259" key="3">
    <source>
        <dbReference type="PROSITE" id="PS50206"/>
    </source>
</evidence>
<dbReference type="RefSeq" id="WP_377575814.1">
    <property type="nucleotide sequence ID" value="NZ_JBHTMP010000056.1"/>
</dbReference>
<name>A0ABW3YND7_9ACTN</name>
<feature type="domain" description="Rhodanese" evidence="3">
    <location>
        <begin position="166"/>
        <end position="278"/>
    </location>
</feature>
<dbReference type="SUPFAM" id="SSF52821">
    <property type="entry name" value="Rhodanese/Cell cycle control phosphatase"/>
    <property type="match status" value="2"/>
</dbReference>
<dbReference type="PROSITE" id="PS50206">
    <property type="entry name" value="RHODANESE_3"/>
    <property type="match status" value="2"/>
</dbReference>
<evidence type="ECO:0000313" key="4">
    <source>
        <dbReference type="EMBL" id="MFD1324719.1"/>
    </source>
</evidence>
<keyword evidence="5" id="KW-1185">Reference proteome</keyword>
<dbReference type="CDD" id="cd01449">
    <property type="entry name" value="TST_Repeat_2"/>
    <property type="match status" value="1"/>
</dbReference>
<comment type="caution">
    <text evidence="4">The sequence shown here is derived from an EMBL/GenBank/DDBJ whole genome shotgun (WGS) entry which is preliminary data.</text>
</comment>
<dbReference type="EMBL" id="JBHTMP010000056">
    <property type="protein sequence ID" value="MFD1324719.1"/>
    <property type="molecule type" value="Genomic_DNA"/>
</dbReference>
<organism evidence="4 5">
    <name type="scientific">Micromonospora sonneratiae</name>
    <dbReference type="NCBI Taxonomy" id="1184706"/>
    <lineage>
        <taxon>Bacteria</taxon>
        <taxon>Bacillati</taxon>
        <taxon>Actinomycetota</taxon>
        <taxon>Actinomycetes</taxon>
        <taxon>Micromonosporales</taxon>
        <taxon>Micromonosporaceae</taxon>
        <taxon>Micromonospora</taxon>
    </lineage>
</organism>
<evidence type="ECO:0000313" key="5">
    <source>
        <dbReference type="Proteomes" id="UP001597260"/>
    </source>
</evidence>
<dbReference type="GO" id="GO:0016740">
    <property type="term" value="F:transferase activity"/>
    <property type="evidence" value="ECO:0007669"/>
    <property type="project" value="UniProtKB-KW"/>
</dbReference>
<dbReference type="CDD" id="cd01448">
    <property type="entry name" value="TST_Repeat_1"/>
    <property type="match status" value="1"/>
</dbReference>
<reference evidence="5" key="1">
    <citation type="journal article" date="2019" name="Int. J. Syst. Evol. Microbiol.">
        <title>The Global Catalogue of Microorganisms (GCM) 10K type strain sequencing project: providing services to taxonomists for standard genome sequencing and annotation.</title>
        <authorList>
            <consortium name="The Broad Institute Genomics Platform"/>
            <consortium name="The Broad Institute Genome Sequencing Center for Infectious Disease"/>
            <person name="Wu L."/>
            <person name="Ma J."/>
        </authorList>
    </citation>
    <scope>NUCLEOTIDE SEQUENCE [LARGE SCALE GENOMIC DNA]</scope>
    <source>
        <strain evidence="5">JCM 31037</strain>
    </source>
</reference>
<evidence type="ECO:0000256" key="2">
    <source>
        <dbReference type="ARBA" id="ARBA00022737"/>
    </source>
</evidence>
<accession>A0ABW3YND7</accession>
<dbReference type="InterPro" id="IPR036873">
    <property type="entry name" value="Rhodanese-like_dom_sf"/>
</dbReference>
<sequence>MSEPDDLLVAAGDLAAELTSDDPPTLLDVRWRLGGPSRRDEYAAGHLPGAVFLELDEELCGPPGGGGRHPLPDPVTLETVLRAAGVRTGHPVVVYDGGEGLPAARTWWTLRWAGHRQVRVLDGGYPAWLAAGGPVHTDQPRPVPGDVTVRPGSLPVLDAGSAAELVTGAGVLIDARAAERFRGETEPIDPVAGHIPGAVNLPSTVLTGPDGRWPDADDLRSRFARVGVAPGVRVGAYCGSGVTAAHTVLALHLAGRPDAALYVGSWSDWVTDPDRPVATGPDHDS</sequence>
<feature type="domain" description="Rhodanese" evidence="3">
    <location>
        <begin position="20"/>
        <end position="137"/>
    </location>
</feature>
<dbReference type="Proteomes" id="UP001597260">
    <property type="component" value="Unassembled WGS sequence"/>
</dbReference>
<dbReference type="EC" id="2.8.1.-" evidence="4"/>
<gene>
    <name evidence="4" type="ORF">ACFQ4H_26905</name>
</gene>
<keyword evidence="2" id="KW-0677">Repeat</keyword>
<proteinExistence type="predicted"/>
<dbReference type="Gene3D" id="3.40.250.10">
    <property type="entry name" value="Rhodanese-like domain"/>
    <property type="match status" value="2"/>
</dbReference>
<dbReference type="SMART" id="SM00450">
    <property type="entry name" value="RHOD"/>
    <property type="match status" value="2"/>
</dbReference>
<dbReference type="InterPro" id="IPR001307">
    <property type="entry name" value="Thiosulphate_STrfase_CS"/>
</dbReference>
<dbReference type="PANTHER" id="PTHR11364">
    <property type="entry name" value="THIOSULFATE SULFERTANSFERASE"/>
    <property type="match status" value="1"/>
</dbReference>
<dbReference type="InterPro" id="IPR045078">
    <property type="entry name" value="TST/MPST-like"/>
</dbReference>